<keyword evidence="1" id="KW-0812">Transmembrane</keyword>
<organism evidence="3 4">
    <name type="scientific">Mycena sanguinolenta</name>
    <dbReference type="NCBI Taxonomy" id="230812"/>
    <lineage>
        <taxon>Eukaryota</taxon>
        <taxon>Fungi</taxon>
        <taxon>Dikarya</taxon>
        <taxon>Basidiomycota</taxon>
        <taxon>Agaricomycotina</taxon>
        <taxon>Agaricomycetes</taxon>
        <taxon>Agaricomycetidae</taxon>
        <taxon>Agaricales</taxon>
        <taxon>Marasmiineae</taxon>
        <taxon>Mycenaceae</taxon>
        <taxon>Mycena</taxon>
    </lineage>
</organism>
<reference evidence="3" key="1">
    <citation type="submission" date="2020-05" db="EMBL/GenBank/DDBJ databases">
        <title>Mycena genomes resolve the evolution of fungal bioluminescence.</title>
        <authorList>
            <person name="Tsai I.J."/>
        </authorList>
    </citation>
    <scope>NUCLEOTIDE SEQUENCE</scope>
    <source>
        <strain evidence="3">160909Yilan</strain>
    </source>
</reference>
<evidence type="ECO:0000313" key="3">
    <source>
        <dbReference type="EMBL" id="KAF7337340.1"/>
    </source>
</evidence>
<dbReference type="Pfam" id="PF20151">
    <property type="entry name" value="DUF6533"/>
    <property type="match status" value="1"/>
</dbReference>
<dbReference type="AlphaFoldDB" id="A0A8H6XB89"/>
<keyword evidence="1" id="KW-1133">Transmembrane helix</keyword>
<evidence type="ECO:0000256" key="1">
    <source>
        <dbReference type="SAM" id="Phobius"/>
    </source>
</evidence>
<evidence type="ECO:0000313" key="4">
    <source>
        <dbReference type="Proteomes" id="UP000623467"/>
    </source>
</evidence>
<comment type="caution">
    <text evidence="3">The sequence shown here is derived from an EMBL/GenBank/DDBJ whole genome shotgun (WGS) entry which is preliminary data.</text>
</comment>
<dbReference type="Proteomes" id="UP000623467">
    <property type="component" value="Unassembled WGS sequence"/>
</dbReference>
<evidence type="ECO:0000259" key="2">
    <source>
        <dbReference type="Pfam" id="PF20151"/>
    </source>
</evidence>
<feature type="transmembrane region" description="Helical" evidence="1">
    <location>
        <begin position="36"/>
        <end position="57"/>
    </location>
</feature>
<sequence length="230" mass="25939">MGGHSGIHSPHSPLPLMEIVGLDEATIAFDHRIHRYFYLAGIVLLSYDNLLTLDLEVRYVWKRWRSRTSAWFLLIRYSSLFLRILALVTFDFGNFDPETTRKNCLLDVKQHLSCNGQTLKSSTGTLILRVLAMYSFNRRVLITLVTAAIVCLAVAAWCTLPHGSSPTLPPTNLSGCIEPYSGSHEHFAGESGRPEHGKPCWPETYYCWGLHFIGPIPTAITFRLDHFGAY</sequence>
<feature type="transmembrane region" description="Helical" evidence="1">
    <location>
        <begin position="69"/>
        <end position="90"/>
    </location>
</feature>
<keyword evidence="4" id="KW-1185">Reference proteome</keyword>
<proteinExistence type="predicted"/>
<protein>
    <recommendedName>
        <fullName evidence="2">DUF6533 domain-containing protein</fullName>
    </recommendedName>
</protein>
<dbReference type="OrthoDB" id="3053947at2759"/>
<dbReference type="InterPro" id="IPR045340">
    <property type="entry name" value="DUF6533"/>
</dbReference>
<accession>A0A8H6XB89</accession>
<name>A0A8H6XB89_9AGAR</name>
<feature type="transmembrane region" description="Helical" evidence="1">
    <location>
        <begin position="140"/>
        <end position="160"/>
    </location>
</feature>
<feature type="domain" description="DUF6533" evidence="2">
    <location>
        <begin position="36"/>
        <end position="80"/>
    </location>
</feature>
<gene>
    <name evidence="3" type="ORF">MSAN_02259600</name>
</gene>
<keyword evidence="1" id="KW-0472">Membrane</keyword>
<dbReference type="EMBL" id="JACAZH010000034">
    <property type="protein sequence ID" value="KAF7337340.1"/>
    <property type="molecule type" value="Genomic_DNA"/>
</dbReference>